<sequence length="155" mass="16795">MGTPDTVSMINRMCTPFNHPVRAASRAAERQTTASTVRLSYGGSIVTWTSGDDGGNDGGNDDEGEDERLPTFEACSRAIMAAAERMVVLTGQPRSLAVAIAYDECLDIVTAAVDHMDRIGLQGDLSGNLLEVYQSMHIIRELLQPSPPVRRALRF</sequence>
<comment type="caution">
    <text evidence="2">The sequence shown here is derived from an EMBL/GenBank/DDBJ whole genome shotgun (WGS) entry which is preliminary data.</text>
</comment>
<evidence type="ECO:0000256" key="1">
    <source>
        <dbReference type="SAM" id="MobiDB-lite"/>
    </source>
</evidence>
<name>A0A081APS6_PHYNI</name>
<gene>
    <name evidence="2" type="ORF">F444_04708</name>
</gene>
<protein>
    <submittedName>
        <fullName evidence="2">Uncharacterized protein</fullName>
    </submittedName>
</protein>
<dbReference type="Proteomes" id="UP000028582">
    <property type="component" value="Unassembled WGS sequence"/>
</dbReference>
<evidence type="ECO:0000313" key="3">
    <source>
        <dbReference type="Proteomes" id="UP000028582"/>
    </source>
</evidence>
<reference evidence="2 3" key="1">
    <citation type="submission" date="2013-11" db="EMBL/GenBank/DDBJ databases">
        <title>The Genome Sequence of Phytophthora parasitica P1976.</title>
        <authorList>
            <consortium name="The Broad Institute Genomics Platform"/>
            <person name="Russ C."/>
            <person name="Tyler B."/>
            <person name="Panabieres F."/>
            <person name="Shan W."/>
            <person name="Tripathy S."/>
            <person name="Grunwald N."/>
            <person name="Machado M."/>
            <person name="Johnson C.S."/>
            <person name="Walker B."/>
            <person name="Young S."/>
            <person name="Zeng Q."/>
            <person name="Gargeya S."/>
            <person name="Fitzgerald M."/>
            <person name="Haas B."/>
            <person name="Abouelleil A."/>
            <person name="Allen A.W."/>
            <person name="Alvarado L."/>
            <person name="Arachchi H.M."/>
            <person name="Berlin A.M."/>
            <person name="Chapman S.B."/>
            <person name="Gainer-Dewar J."/>
            <person name="Goldberg J."/>
            <person name="Griggs A."/>
            <person name="Gujja S."/>
            <person name="Hansen M."/>
            <person name="Howarth C."/>
            <person name="Imamovic A."/>
            <person name="Ireland A."/>
            <person name="Larimer J."/>
            <person name="McCowan C."/>
            <person name="Murphy C."/>
            <person name="Pearson M."/>
            <person name="Poon T.W."/>
            <person name="Priest M."/>
            <person name="Roberts A."/>
            <person name="Saif S."/>
            <person name="Shea T."/>
            <person name="Sisk P."/>
            <person name="Sykes S."/>
            <person name="Wortman J."/>
            <person name="Nusbaum C."/>
            <person name="Birren B."/>
        </authorList>
    </citation>
    <scope>NUCLEOTIDE SEQUENCE [LARGE SCALE GENOMIC DNA]</scope>
    <source>
        <strain evidence="2 3">P1976</strain>
    </source>
</reference>
<feature type="region of interest" description="Disordered" evidence="1">
    <location>
        <begin position="48"/>
        <end position="67"/>
    </location>
</feature>
<evidence type="ECO:0000313" key="2">
    <source>
        <dbReference type="EMBL" id="ETO80887.1"/>
    </source>
</evidence>
<dbReference type="EMBL" id="ANJA01000938">
    <property type="protein sequence ID" value="ETO80887.1"/>
    <property type="molecule type" value="Genomic_DNA"/>
</dbReference>
<dbReference type="AlphaFoldDB" id="A0A081APS6"/>
<proteinExistence type="predicted"/>
<organism evidence="2 3">
    <name type="scientific">Phytophthora nicotianae P1976</name>
    <dbReference type="NCBI Taxonomy" id="1317066"/>
    <lineage>
        <taxon>Eukaryota</taxon>
        <taxon>Sar</taxon>
        <taxon>Stramenopiles</taxon>
        <taxon>Oomycota</taxon>
        <taxon>Peronosporomycetes</taxon>
        <taxon>Peronosporales</taxon>
        <taxon>Peronosporaceae</taxon>
        <taxon>Phytophthora</taxon>
    </lineage>
</organism>
<accession>A0A081APS6</accession>
<dbReference type="OrthoDB" id="105684at2759"/>